<dbReference type="PROSITE" id="PS00639">
    <property type="entry name" value="THIOL_PROTEASE_HIS"/>
    <property type="match status" value="1"/>
</dbReference>
<sequence length="517" mass="58753">MTYLLQRMVLIIICFNWLSLADLPVHCLRHQIVGDWEFYIGPSSTERSSCGHKQPDVESQEPGEDRMLSDNTSTLRITLSNPNNVIMTTDSTHRGTWTMVYDEGFETRIDNRIFFAFSNFELSRDAGGVKHNVSHCDRTLVGWYSAKNQSEFGCFYGRKTSPTVSFEEIEVKKMSPAYDQPLGEDYHRSVVDKLNSREGTTWTAAIYPRLVGKSLREINKMSGIKRSSRPEDTPLEYLTRIERIRSRRRNRIELERTSLLDLEMLSAERTLPDSIDWRNMSGVNYLEPIIDQGSCGSCYTVATMRMLSARHKIKTRDLTAVPWSISFPLYCAEYNQGCDGGYAFLASKWSSDVGLLPATCAKYTPKDGKCELTCDPSTIPKYKASNYHYVGGYYGGSSAAQIMKELVDGPLVLSLEPASDLIYYKSGVYKSKLQTNFTHVPEWERVDHAVLLVGYGEDKGQKYWLLQNSWGPDWGEDGYFRIARGYDDSGVESIAVAADVVKEHRPQDMFKSFVKIT</sequence>
<dbReference type="SUPFAM" id="SSF75001">
    <property type="entry name" value="Dipeptidyl peptidase I (cathepsin C), exclusion domain"/>
    <property type="match status" value="1"/>
</dbReference>
<dbReference type="InterPro" id="IPR000668">
    <property type="entry name" value="Peptidase_C1A_C"/>
</dbReference>
<evidence type="ECO:0000259" key="17">
    <source>
        <dbReference type="SMART" id="SM00645"/>
    </source>
</evidence>
<dbReference type="AlphaFoldDB" id="A0A7J6MV34"/>
<feature type="region of interest" description="Disordered" evidence="15">
    <location>
        <begin position="45"/>
        <end position="68"/>
    </location>
</feature>
<dbReference type="EMBL" id="JAAPAO010000051">
    <property type="protein sequence ID" value="KAF4675177.1"/>
    <property type="molecule type" value="Genomic_DNA"/>
</dbReference>
<evidence type="ECO:0000256" key="11">
    <source>
        <dbReference type="ARBA" id="ARBA00029779"/>
    </source>
</evidence>
<evidence type="ECO:0000256" key="2">
    <source>
        <dbReference type="ARBA" id="ARBA00001923"/>
    </source>
</evidence>
<keyword evidence="9" id="KW-0868">Chloride</keyword>
<dbReference type="InterPro" id="IPR036496">
    <property type="entry name" value="CathepsinC_exc_dom_sf"/>
</dbReference>
<evidence type="ECO:0000256" key="13">
    <source>
        <dbReference type="ARBA" id="ARBA00032961"/>
    </source>
</evidence>
<dbReference type="InterPro" id="IPR013128">
    <property type="entry name" value="Peptidase_C1A"/>
</dbReference>
<keyword evidence="19" id="KW-1185">Reference proteome</keyword>
<dbReference type="OrthoDB" id="640249at2759"/>
<evidence type="ECO:0000256" key="6">
    <source>
        <dbReference type="ARBA" id="ARBA00014709"/>
    </source>
</evidence>
<dbReference type="Gene3D" id="2.40.128.80">
    <property type="entry name" value="Cathepsin C, exclusion domain"/>
    <property type="match status" value="1"/>
</dbReference>
<accession>A0A7J6MV34</accession>
<evidence type="ECO:0000313" key="19">
    <source>
        <dbReference type="Proteomes" id="UP000591131"/>
    </source>
</evidence>
<evidence type="ECO:0000256" key="14">
    <source>
        <dbReference type="ARBA" id="ARBA00045556"/>
    </source>
</evidence>
<evidence type="ECO:0000256" key="16">
    <source>
        <dbReference type="SAM" id="SignalP"/>
    </source>
</evidence>
<evidence type="ECO:0000256" key="9">
    <source>
        <dbReference type="ARBA" id="ARBA00023214"/>
    </source>
</evidence>
<feature type="signal peptide" evidence="16">
    <location>
        <begin position="1"/>
        <end position="21"/>
    </location>
</feature>
<evidence type="ECO:0000256" key="10">
    <source>
        <dbReference type="ARBA" id="ARBA00029762"/>
    </source>
</evidence>
<dbReference type="Proteomes" id="UP000591131">
    <property type="component" value="Unassembled WGS sequence"/>
</dbReference>
<evidence type="ECO:0000256" key="4">
    <source>
        <dbReference type="ARBA" id="ARBA00011610"/>
    </source>
</evidence>
<comment type="function">
    <text evidence="14">Thiol protease. Has dipeptidylpeptidase activity. Active against a broad range of dipeptide substrates composed of both polar and hydrophobic amino acids. Proline cannot occupy the P1 position and arginine cannot occupy the P2 position of the substrate. Can act as both an exopeptidase and endopeptidase. Activates serine proteases such as elastase, cathepsin G and granzymes A and B.</text>
</comment>
<dbReference type="PRINTS" id="PR00705">
    <property type="entry name" value="PAPAIN"/>
</dbReference>
<dbReference type="Pfam" id="PF00112">
    <property type="entry name" value="Peptidase_C1"/>
    <property type="match status" value="1"/>
</dbReference>
<evidence type="ECO:0000256" key="5">
    <source>
        <dbReference type="ARBA" id="ARBA00012059"/>
    </source>
</evidence>
<comment type="cofactor">
    <cofactor evidence="2">
        <name>chloride</name>
        <dbReference type="ChEBI" id="CHEBI:17996"/>
    </cofactor>
</comment>
<comment type="caution">
    <text evidence="18">The sequence shown here is derived from an EMBL/GenBank/DDBJ whole genome shotgun (WGS) entry which is preliminary data.</text>
</comment>
<dbReference type="PANTHER" id="PTHR12411">
    <property type="entry name" value="CYSTEINE PROTEASE FAMILY C1-RELATED"/>
    <property type="match status" value="1"/>
</dbReference>
<evidence type="ECO:0000256" key="1">
    <source>
        <dbReference type="ARBA" id="ARBA00000738"/>
    </source>
</evidence>
<dbReference type="GO" id="GO:0008239">
    <property type="term" value="F:dipeptidyl-peptidase activity"/>
    <property type="evidence" value="ECO:0007669"/>
    <property type="project" value="UniProtKB-EC"/>
</dbReference>
<dbReference type="SUPFAM" id="SSF54001">
    <property type="entry name" value="Cysteine proteinases"/>
    <property type="match status" value="1"/>
</dbReference>
<dbReference type="GO" id="GO:0008234">
    <property type="term" value="F:cysteine-type peptidase activity"/>
    <property type="evidence" value="ECO:0007669"/>
    <property type="project" value="InterPro"/>
</dbReference>
<name>A0A7J6MV34_PERCH</name>
<gene>
    <name evidence="18" type="ORF">FOL47_008184</name>
</gene>
<evidence type="ECO:0000256" key="15">
    <source>
        <dbReference type="SAM" id="MobiDB-lite"/>
    </source>
</evidence>
<reference evidence="18 19" key="1">
    <citation type="submission" date="2020-04" db="EMBL/GenBank/DDBJ databases">
        <title>Perkinsus chesapeaki whole genome sequence.</title>
        <authorList>
            <person name="Bogema D.R."/>
        </authorList>
    </citation>
    <scope>NUCLEOTIDE SEQUENCE [LARGE SCALE GENOMIC DNA]</scope>
    <source>
        <strain evidence="18">ATCC PRA-425</strain>
    </source>
</reference>
<dbReference type="InterPro" id="IPR014882">
    <property type="entry name" value="CathepsinC_exc"/>
</dbReference>
<feature type="domain" description="Peptidase C1A papain C-terminal" evidence="17">
    <location>
        <begin position="271"/>
        <end position="499"/>
    </location>
</feature>
<dbReference type="Pfam" id="PF08773">
    <property type="entry name" value="CathepsinC_exc"/>
    <property type="match status" value="1"/>
</dbReference>
<comment type="subunit">
    <text evidence="4">Tetramer of heterotrimers consisting of exclusion domain, heavy- and light chains.</text>
</comment>
<dbReference type="Gene3D" id="3.90.70.10">
    <property type="entry name" value="Cysteine proteinases"/>
    <property type="match status" value="1"/>
</dbReference>
<dbReference type="InterPro" id="IPR025661">
    <property type="entry name" value="Pept_asp_AS"/>
</dbReference>
<keyword evidence="16" id="KW-0732">Signal</keyword>
<dbReference type="InterPro" id="IPR000169">
    <property type="entry name" value="Pept_cys_AS"/>
</dbReference>
<dbReference type="PROSITE" id="PS00640">
    <property type="entry name" value="THIOL_PROTEASE_ASN"/>
    <property type="match status" value="1"/>
</dbReference>
<comment type="similarity">
    <text evidence="3">Belongs to the peptidase C1 family.</text>
</comment>
<dbReference type="InterPro" id="IPR038765">
    <property type="entry name" value="Papain-like_cys_pep_sf"/>
</dbReference>
<evidence type="ECO:0000256" key="3">
    <source>
        <dbReference type="ARBA" id="ARBA00008455"/>
    </source>
</evidence>
<dbReference type="SMART" id="SM00645">
    <property type="entry name" value="Pept_C1"/>
    <property type="match status" value="1"/>
</dbReference>
<protein>
    <recommendedName>
        <fullName evidence="6">Dipeptidyl peptidase 1</fullName>
        <ecNumber evidence="5">3.4.14.1</ecNumber>
    </recommendedName>
    <alternativeName>
        <fullName evidence="11">Cathepsin C</fullName>
    </alternativeName>
    <alternativeName>
        <fullName evidence="10">Cathepsin J</fullName>
    </alternativeName>
    <alternativeName>
        <fullName evidence="13">Dipeptidyl peptidase I</fullName>
    </alternativeName>
    <alternativeName>
        <fullName evidence="12">Dipeptidyl transferase</fullName>
    </alternativeName>
</protein>
<dbReference type="EC" id="3.4.14.1" evidence="5"/>
<keyword evidence="8" id="KW-1015">Disulfide bond</keyword>
<keyword evidence="7" id="KW-0865">Zymogen</keyword>
<evidence type="ECO:0000256" key="8">
    <source>
        <dbReference type="ARBA" id="ARBA00023157"/>
    </source>
</evidence>
<dbReference type="PROSITE" id="PS00139">
    <property type="entry name" value="THIOL_PROTEASE_CYS"/>
    <property type="match status" value="1"/>
</dbReference>
<evidence type="ECO:0000256" key="7">
    <source>
        <dbReference type="ARBA" id="ARBA00023145"/>
    </source>
</evidence>
<evidence type="ECO:0000313" key="18">
    <source>
        <dbReference type="EMBL" id="KAF4675177.1"/>
    </source>
</evidence>
<proteinExistence type="inferred from homology"/>
<evidence type="ECO:0000256" key="12">
    <source>
        <dbReference type="ARBA" id="ARBA00030778"/>
    </source>
</evidence>
<dbReference type="GO" id="GO:0006508">
    <property type="term" value="P:proteolysis"/>
    <property type="evidence" value="ECO:0007669"/>
    <property type="project" value="InterPro"/>
</dbReference>
<comment type="catalytic activity">
    <reaction evidence="1">
        <text>Release of an N-terminal dipeptide, Xaa-Yaa-|-Zaa-, except when Xaa is Arg or Lys, or Yaa or Zaa is Pro.</text>
        <dbReference type="EC" id="3.4.14.1"/>
    </reaction>
</comment>
<dbReference type="InterPro" id="IPR025660">
    <property type="entry name" value="Pept_his_AS"/>
</dbReference>
<feature type="chain" id="PRO_5029667637" description="Dipeptidyl peptidase 1" evidence="16">
    <location>
        <begin position="22"/>
        <end position="517"/>
    </location>
</feature>
<organism evidence="18 19">
    <name type="scientific">Perkinsus chesapeaki</name>
    <name type="common">Clam parasite</name>
    <name type="synonym">Perkinsus andrewsi</name>
    <dbReference type="NCBI Taxonomy" id="330153"/>
    <lineage>
        <taxon>Eukaryota</taxon>
        <taxon>Sar</taxon>
        <taxon>Alveolata</taxon>
        <taxon>Perkinsozoa</taxon>
        <taxon>Perkinsea</taxon>
        <taxon>Perkinsida</taxon>
        <taxon>Perkinsidae</taxon>
        <taxon>Perkinsus</taxon>
    </lineage>
</organism>